<comment type="domain">
    <text evidence="2">The jas domain is required for interaction with COI1.</text>
</comment>
<name>A0A2G2WL31_CAPBA</name>
<dbReference type="GO" id="GO:2000022">
    <property type="term" value="P:regulation of jasmonic acid mediated signaling pathway"/>
    <property type="evidence" value="ECO:0007669"/>
    <property type="project" value="UniProtKB-UniRule"/>
</dbReference>
<dbReference type="SMART" id="SM00979">
    <property type="entry name" value="TIFY"/>
    <property type="match status" value="1"/>
</dbReference>
<dbReference type="PROSITE" id="PS51320">
    <property type="entry name" value="TIFY"/>
    <property type="match status" value="1"/>
</dbReference>
<feature type="region of interest" description="Disordered" evidence="3">
    <location>
        <begin position="286"/>
        <end position="312"/>
    </location>
</feature>
<comment type="subcellular location">
    <subcellularLocation>
        <location evidence="2">Nucleus</location>
    </subcellularLocation>
</comment>
<keyword evidence="6" id="KW-1185">Reference proteome</keyword>
<organism evidence="5 6">
    <name type="scientific">Capsicum baccatum</name>
    <name type="common">Peruvian pepper</name>
    <dbReference type="NCBI Taxonomy" id="33114"/>
    <lineage>
        <taxon>Eukaryota</taxon>
        <taxon>Viridiplantae</taxon>
        <taxon>Streptophyta</taxon>
        <taxon>Embryophyta</taxon>
        <taxon>Tracheophyta</taxon>
        <taxon>Spermatophyta</taxon>
        <taxon>Magnoliopsida</taxon>
        <taxon>eudicotyledons</taxon>
        <taxon>Gunneridae</taxon>
        <taxon>Pentapetalae</taxon>
        <taxon>asterids</taxon>
        <taxon>lamiids</taxon>
        <taxon>Solanales</taxon>
        <taxon>Solanaceae</taxon>
        <taxon>Solanoideae</taxon>
        <taxon>Capsiceae</taxon>
        <taxon>Capsicum</taxon>
    </lineage>
</organism>
<dbReference type="GO" id="GO:0009611">
    <property type="term" value="P:response to wounding"/>
    <property type="evidence" value="ECO:0007669"/>
    <property type="project" value="UniProtKB-UniRule"/>
</dbReference>
<feature type="region of interest" description="Disordered" evidence="3">
    <location>
        <begin position="328"/>
        <end position="368"/>
    </location>
</feature>
<feature type="compositionally biased region" description="Polar residues" evidence="3">
    <location>
        <begin position="338"/>
        <end position="362"/>
    </location>
</feature>
<accession>A0A2G2WL31</accession>
<dbReference type="Proteomes" id="UP000224567">
    <property type="component" value="Unassembled WGS sequence"/>
</dbReference>
<feature type="domain" description="Tify" evidence="4">
    <location>
        <begin position="188"/>
        <end position="223"/>
    </location>
</feature>
<keyword evidence="2" id="KW-1184">Jasmonic acid signaling pathway</keyword>
<comment type="similarity">
    <text evidence="1 2">Belongs to the TIFY/JAZ family.</text>
</comment>
<dbReference type="PANTHER" id="PTHR33077">
    <property type="entry name" value="PROTEIN TIFY 4A-RELATED-RELATED"/>
    <property type="match status" value="1"/>
</dbReference>
<reference evidence="5 6" key="1">
    <citation type="journal article" date="2017" name="Genome Biol.">
        <title>New reference genome sequences of hot pepper reveal the massive evolution of plant disease-resistance genes by retroduplication.</title>
        <authorList>
            <person name="Kim S."/>
            <person name="Park J."/>
            <person name="Yeom S.I."/>
            <person name="Kim Y.M."/>
            <person name="Seo E."/>
            <person name="Kim K.T."/>
            <person name="Kim M.S."/>
            <person name="Lee J.M."/>
            <person name="Cheong K."/>
            <person name="Shin H.S."/>
            <person name="Kim S.B."/>
            <person name="Han K."/>
            <person name="Lee J."/>
            <person name="Park M."/>
            <person name="Lee H.A."/>
            <person name="Lee H.Y."/>
            <person name="Lee Y."/>
            <person name="Oh S."/>
            <person name="Lee J.H."/>
            <person name="Choi E."/>
            <person name="Choi E."/>
            <person name="Lee S.E."/>
            <person name="Jeon J."/>
            <person name="Kim H."/>
            <person name="Choi G."/>
            <person name="Song H."/>
            <person name="Lee J."/>
            <person name="Lee S.C."/>
            <person name="Kwon J.K."/>
            <person name="Lee H.Y."/>
            <person name="Koo N."/>
            <person name="Hong Y."/>
            <person name="Kim R.W."/>
            <person name="Kang W.H."/>
            <person name="Huh J.H."/>
            <person name="Kang B.C."/>
            <person name="Yang T.J."/>
            <person name="Lee Y.H."/>
            <person name="Bennetzen J.L."/>
            <person name="Choi D."/>
        </authorList>
    </citation>
    <scope>NUCLEOTIDE SEQUENCE [LARGE SCALE GENOMIC DNA]</scope>
    <source>
        <strain evidence="6">cv. PBC81</strain>
    </source>
</reference>
<dbReference type="GO" id="GO:0031347">
    <property type="term" value="P:regulation of defense response"/>
    <property type="evidence" value="ECO:0007669"/>
    <property type="project" value="UniProtKB-UniRule"/>
</dbReference>
<dbReference type="InterPro" id="IPR018467">
    <property type="entry name" value="CCT_CS"/>
</dbReference>
<evidence type="ECO:0000256" key="1">
    <source>
        <dbReference type="ARBA" id="ARBA00008614"/>
    </source>
</evidence>
<proteinExistence type="inferred from homology"/>
<dbReference type="InterPro" id="IPR040390">
    <property type="entry name" value="TIFY/JAZ"/>
</dbReference>
<evidence type="ECO:0000313" key="6">
    <source>
        <dbReference type="Proteomes" id="UP000224567"/>
    </source>
</evidence>
<evidence type="ECO:0000259" key="4">
    <source>
        <dbReference type="PROSITE" id="PS51320"/>
    </source>
</evidence>
<keyword evidence="2" id="KW-0539">Nucleus</keyword>
<dbReference type="InterPro" id="IPR010399">
    <property type="entry name" value="Tify_dom"/>
</dbReference>
<dbReference type="PANTHER" id="PTHR33077:SF90">
    <property type="entry name" value="PROTEIN TIFY 7"/>
    <property type="match status" value="1"/>
</dbReference>
<comment type="caution">
    <text evidence="5">The sequence shown here is derived from an EMBL/GenBank/DDBJ whole genome shotgun (WGS) entry which is preliminary data.</text>
</comment>
<comment type="function">
    <text evidence="2">Repressor of jasmonate responses.</text>
</comment>
<evidence type="ECO:0000313" key="5">
    <source>
        <dbReference type="EMBL" id="PHT45963.1"/>
    </source>
</evidence>
<reference evidence="6" key="2">
    <citation type="journal article" date="2017" name="J. Anim. Genet.">
        <title>Multiple reference genome sequences of hot pepper reveal the massive evolution of plant disease resistance genes by retroduplication.</title>
        <authorList>
            <person name="Kim S."/>
            <person name="Park J."/>
            <person name="Yeom S.-I."/>
            <person name="Kim Y.-M."/>
            <person name="Seo E."/>
            <person name="Kim K.-T."/>
            <person name="Kim M.-S."/>
            <person name="Lee J.M."/>
            <person name="Cheong K."/>
            <person name="Shin H.-S."/>
            <person name="Kim S.-B."/>
            <person name="Han K."/>
            <person name="Lee J."/>
            <person name="Park M."/>
            <person name="Lee H.-A."/>
            <person name="Lee H.-Y."/>
            <person name="Lee Y."/>
            <person name="Oh S."/>
            <person name="Lee J.H."/>
            <person name="Choi E."/>
            <person name="Choi E."/>
            <person name="Lee S.E."/>
            <person name="Jeon J."/>
            <person name="Kim H."/>
            <person name="Choi G."/>
            <person name="Song H."/>
            <person name="Lee J."/>
            <person name="Lee S.-C."/>
            <person name="Kwon J.-K."/>
            <person name="Lee H.-Y."/>
            <person name="Koo N."/>
            <person name="Hong Y."/>
            <person name="Kim R.W."/>
            <person name="Kang W.-H."/>
            <person name="Huh J.H."/>
            <person name="Kang B.-C."/>
            <person name="Yang T.-J."/>
            <person name="Lee Y.-H."/>
            <person name="Bennetzen J.L."/>
            <person name="Choi D."/>
        </authorList>
    </citation>
    <scope>NUCLEOTIDE SEQUENCE [LARGE SCALE GENOMIC DNA]</scope>
    <source>
        <strain evidence="6">cv. PBC81</strain>
    </source>
</reference>
<protein>
    <recommendedName>
        <fullName evidence="2">Protein TIFY</fullName>
    </recommendedName>
    <alternativeName>
        <fullName evidence="2">Jasmonate ZIM domain-containing protein</fullName>
    </alternativeName>
</protein>
<dbReference type="EMBL" id="MLFT02000006">
    <property type="protein sequence ID" value="PHT45963.1"/>
    <property type="molecule type" value="Genomic_DNA"/>
</dbReference>
<evidence type="ECO:0000256" key="3">
    <source>
        <dbReference type="SAM" id="MobiDB-lite"/>
    </source>
</evidence>
<gene>
    <name evidence="5" type="ORF">CQW23_15121</name>
</gene>
<dbReference type="AlphaFoldDB" id="A0A2G2WL31"/>
<feature type="compositionally biased region" description="Low complexity" evidence="3">
    <location>
        <begin position="286"/>
        <end position="295"/>
    </location>
</feature>
<evidence type="ECO:0000256" key="2">
    <source>
        <dbReference type="RuleBase" id="RU369065"/>
    </source>
</evidence>
<dbReference type="OrthoDB" id="649989at2759"/>
<dbReference type="Pfam" id="PF09425">
    <property type="entry name" value="Jas_motif"/>
    <property type="match status" value="1"/>
</dbReference>
<dbReference type="Pfam" id="PF06200">
    <property type="entry name" value="tify"/>
    <property type="match status" value="1"/>
</dbReference>
<sequence>MILTNMGCGCDATDEIAPPLIRGRGFDPRHGENSIGSATRRMGPYLMRIRISRAPMQLVSSGRVRTFIKKFKTVVTSSATQWSFSSKTYPQNHLSFKSQENNNNNNNNKPKIGFESLASAGLVTITTTTEVVDTIHRPYGTQIGAQCSSSRTHHQANLIPIVNLSPAQKTSPTSGVVGTTELRGAPRTSPGPAQLTIFYAGSVSVYDNISPEKAQAIMLLAGNAPAAPVQTIPNVDKFHGTSPSNFSSLIPISSSGTSHSVGVFNHNNTNESSIIRSIGVLNSSSSTSLSKTVTSQDSHRPPSHNLSAVPQARRASLARFLEKRKDRVVSASPYGKSKQISQHMTPPGSSNWKFSINSSGSTLLPAAN</sequence>
<dbReference type="GO" id="GO:0005634">
    <property type="term" value="C:nucleus"/>
    <property type="evidence" value="ECO:0007669"/>
    <property type="project" value="UniProtKB-SubCell"/>
</dbReference>
<dbReference type="STRING" id="33114.A0A2G2WL31"/>